<evidence type="ECO:0000313" key="7">
    <source>
        <dbReference type="EMBL" id="KHK95933.1"/>
    </source>
</evidence>
<dbReference type="Gene3D" id="3.40.50.150">
    <property type="entry name" value="Vaccinia Virus protein VP39"/>
    <property type="match status" value="2"/>
</dbReference>
<feature type="domain" description="Methyltransferase small" evidence="5">
    <location>
        <begin position="198"/>
        <end position="366"/>
    </location>
</feature>
<reference evidence="7 8" key="1">
    <citation type="submission" date="2014-11" db="EMBL/GenBank/DDBJ databases">
        <title>Genome sequence of Microbacterium mangrovi MUSC 115(T).</title>
        <authorList>
            <person name="Lee L.-H."/>
        </authorList>
    </citation>
    <scope>NUCLEOTIDE SEQUENCE [LARGE SCALE GENOMIC DNA]</scope>
    <source>
        <strain evidence="7 8">MUSC 115</strain>
    </source>
</reference>
<dbReference type="OrthoDB" id="29650at2"/>
<dbReference type="Proteomes" id="UP000031030">
    <property type="component" value="Unassembled WGS sequence"/>
</dbReference>
<keyword evidence="2" id="KW-0698">rRNA processing</keyword>
<feature type="domain" description="RlmG N-terminal" evidence="6">
    <location>
        <begin position="5"/>
        <end position="173"/>
    </location>
</feature>
<dbReference type="InterPro" id="IPR058679">
    <property type="entry name" value="RlmG_N"/>
</dbReference>
<dbReference type="GO" id="GO:0006364">
    <property type="term" value="P:rRNA processing"/>
    <property type="evidence" value="ECO:0007669"/>
    <property type="project" value="UniProtKB-KW"/>
</dbReference>
<dbReference type="GO" id="GO:0008170">
    <property type="term" value="F:N-methyltransferase activity"/>
    <property type="evidence" value="ECO:0007669"/>
    <property type="project" value="UniProtKB-ARBA"/>
</dbReference>
<evidence type="ECO:0000259" key="5">
    <source>
        <dbReference type="Pfam" id="PF05175"/>
    </source>
</evidence>
<dbReference type="InterPro" id="IPR002052">
    <property type="entry name" value="DNA_methylase_N6_adenine_CS"/>
</dbReference>
<keyword evidence="3 7" id="KW-0489">Methyltransferase</keyword>
<gene>
    <name evidence="7" type="ORF">LK09_18015</name>
</gene>
<evidence type="ECO:0000256" key="4">
    <source>
        <dbReference type="ARBA" id="ARBA00022679"/>
    </source>
</evidence>
<dbReference type="RefSeq" id="WP_039402705.1">
    <property type="nucleotide sequence ID" value="NZ_JTDK01000018.1"/>
</dbReference>
<dbReference type="GO" id="GO:0032259">
    <property type="term" value="P:methylation"/>
    <property type="evidence" value="ECO:0007669"/>
    <property type="project" value="UniProtKB-KW"/>
</dbReference>
<evidence type="ECO:0000259" key="6">
    <source>
        <dbReference type="Pfam" id="PF26049"/>
    </source>
</evidence>
<keyword evidence="1" id="KW-0963">Cytoplasm</keyword>
<dbReference type="PANTHER" id="PTHR47816:SF5">
    <property type="entry name" value="RIBOSOMAL RNA LARGE SUBUNIT METHYLTRANSFERASE G"/>
    <property type="match status" value="1"/>
</dbReference>
<dbReference type="SUPFAM" id="SSF53335">
    <property type="entry name" value="S-adenosyl-L-methionine-dependent methyltransferases"/>
    <property type="match status" value="1"/>
</dbReference>
<dbReference type="InterPro" id="IPR046977">
    <property type="entry name" value="RsmC/RlmG"/>
</dbReference>
<dbReference type="InterPro" id="IPR029063">
    <property type="entry name" value="SAM-dependent_MTases_sf"/>
</dbReference>
<sequence>MEFDFARLSRHPDVEAPNLHAVDAADRLILDEADAGRPASGAVAVIGDAYGALTLGAATRWGLPVRTHQDGLVGERALAANAADAGLSDAYASFELEAGLLADVQLVLLRLPRSLDALDEIAADLARWAAPEVVVVAGGMVKHMTPAMNDVLRRRFARLDVSHARQKARVLIARDVLPAEASAPPEWPASRVDPTTGLTVVAHGAAFAGATVDVGTRFLLPLLADAVPDARDIIDLGCGTGVIAASLARSRPQAHVRGTDQSAAAVASARLTAEANGVAVAVARDDGLGAVADASADLIVLNPPFHIGAAVHTGIALKLFADAARVLRPGGELWCVWNSHLQYRPQLERIVGPTRQIARNRTFTVTASARRR</sequence>
<evidence type="ECO:0000256" key="1">
    <source>
        <dbReference type="ARBA" id="ARBA00022490"/>
    </source>
</evidence>
<dbReference type="CDD" id="cd02440">
    <property type="entry name" value="AdoMet_MTases"/>
    <property type="match status" value="1"/>
</dbReference>
<dbReference type="EMBL" id="JTDK01000018">
    <property type="protein sequence ID" value="KHK95933.1"/>
    <property type="molecule type" value="Genomic_DNA"/>
</dbReference>
<evidence type="ECO:0000256" key="3">
    <source>
        <dbReference type="ARBA" id="ARBA00022603"/>
    </source>
</evidence>
<evidence type="ECO:0000313" key="8">
    <source>
        <dbReference type="Proteomes" id="UP000031030"/>
    </source>
</evidence>
<dbReference type="Pfam" id="PF05175">
    <property type="entry name" value="MTS"/>
    <property type="match status" value="1"/>
</dbReference>
<name>A0A0B2A2Y1_9MICO</name>
<dbReference type="STRING" id="1348253.LK09_18015"/>
<dbReference type="InterPro" id="IPR007848">
    <property type="entry name" value="Small_mtfrase_dom"/>
</dbReference>
<keyword evidence="4 7" id="KW-0808">Transferase</keyword>
<accession>A0A0B2A2Y1</accession>
<proteinExistence type="predicted"/>
<comment type="caution">
    <text evidence="7">The sequence shown here is derived from an EMBL/GenBank/DDBJ whole genome shotgun (WGS) entry which is preliminary data.</text>
</comment>
<organism evidence="7 8">
    <name type="scientific">Microbacterium mangrovi</name>
    <dbReference type="NCBI Taxonomy" id="1348253"/>
    <lineage>
        <taxon>Bacteria</taxon>
        <taxon>Bacillati</taxon>
        <taxon>Actinomycetota</taxon>
        <taxon>Actinomycetes</taxon>
        <taxon>Micrococcales</taxon>
        <taxon>Microbacteriaceae</taxon>
        <taxon>Microbacterium</taxon>
    </lineage>
</organism>
<protein>
    <submittedName>
        <fullName evidence="7">SAM-dependent methyltransferase</fullName>
    </submittedName>
</protein>
<keyword evidence="8" id="KW-1185">Reference proteome</keyword>
<evidence type="ECO:0000256" key="2">
    <source>
        <dbReference type="ARBA" id="ARBA00022552"/>
    </source>
</evidence>
<dbReference type="Pfam" id="PF26049">
    <property type="entry name" value="RLMG_N"/>
    <property type="match status" value="1"/>
</dbReference>
<dbReference type="AlphaFoldDB" id="A0A0B2A2Y1"/>
<dbReference type="PROSITE" id="PS00092">
    <property type="entry name" value="N6_MTASE"/>
    <property type="match status" value="1"/>
</dbReference>
<dbReference type="GO" id="GO:0008757">
    <property type="term" value="F:S-adenosylmethionine-dependent methyltransferase activity"/>
    <property type="evidence" value="ECO:0007669"/>
    <property type="project" value="InterPro"/>
</dbReference>
<dbReference type="GO" id="GO:0003676">
    <property type="term" value="F:nucleic acid binding"/>
    <property type="evidence" value="ECO:0007669"/>
    <property type="project" value="InterPro"/>
</dbReference>
<dbReference type="PANTHER" id="PTHR47816">
    <property type="entry name" value="RIBOSOMAL RNA SMALL SUBUNIT METHYLTRANSFERASE C"/>
    <property type="match status" value="1"/>
</dbReference>